<evidence type="ECO:0000256" key="4">
    <source>
        <dbReference type="ARBA" id="ARBA00022842"/>
    </source>
</evidence>
<keyword evidence="3" id="KW-0378">Hydrolase</keyword>
<evidence type="ECO:0000256" key="6">
    <source>
        <dbReference type="RuleBase" id="RU003651"/>
    </source>
</evidence>
<dbReference type="GO" id="GO:0006950">
    <property type="term" value="P:response to stress"/>
    <property type="evidence" value="ECO:0007669"/>
    <property type="project" value="UniProtKB-ARBA"/>
</dbReference>
<dbReference type="InterPro" id="IPR003959">
    <property type="entry name" value="ATPase_AAA_core"/>
</dbReference>
<keyword evidence="6" id="KW-0547">Nucleotide-binding</keyword>
<keyword evidence="4" id="KW-0460">Magnesium</keyword>
<dbReference type="CDD" id="cd19510">
    <property type="entry name" value="RecA-like_BCS1"/>
    <property type="match status" value="1"/>
</dbReference>
<name>A0AAW2C1N7_9ROSI</name>
<dbReference type="Pfam" id="PF00004">
    <property type="entry name" value="AAA"/>
    <property type="match status" value="2"/>
</dbReference>
<dbReference type="PANTHER" id="PTHR23070">
    <property type="entry name" value="BCS1 AAA-TYPE ATPASE"/>
    <property type="match status" value="1"/>
</dbReference>
<evidence type="ECO:0000259" key="8">
    <source>
        <dbReference type="SMART" id="SM00382"/>
    </source>
</evidence>
<dbReference type="InterPro" id="IPR050747">
    <property type="entry name" value="Mitochondrial_chaperone_BCS1"/>
</dbReference>
<dbReference type="EMBL" id="JAZDWU010000009">
    <property type="protein sequence ID" value="KAK9991004.1"/>
    <property type="molecule type" value="Genomic_DNA"/>
</dbReference>
<evidence type="ECO:0000256" key="5">
    <source>
        <dbReference type="ARBA" id="ARBA00049360"/>
    </source>
</evidence>
<dbReference type="InterPro" id="IPR025753">
    <property type="entry name" value="AAA_N_dom"/>
</dbReference>
<dbReference type="PROSITE" id="PS00674">
    <property type="entry name" value="AAA"/>
    <property type="match status" value="1"/>
</dbReference>
<evidence type="ECO:0000313" key="9">
    <source>
        <dbReference type="EMBL" id="KAK9991004.1"/>
    </source>
</evidence>
<dbReference type="Pfam" id="PF14363">
    <property type="entry name" value="AAA_assoc"/>
    <property type="match status" value="1"/>
</dbReference>
<accession>A0AAW2C1N7</accession>
<sequence length="527" mass="60172">MSSFLKNLPSTSSLVAAYATISTFLMLFKSTFDLMVPEKARESIIAIVQEHIISRFFTSFTFVIEDEWEFGDNALFRAAMVYLPTKIGPSTQTVLLGFNEKHKFESPPETGVPVWGHVVDEFENMKLKWTLKSEKSKNMFYSRERKFFHLTCSKNHRNKVMKIYFPHVALTARSILNNRKGLRIYTYDQNHSYWESTAFKHPSTFATLAMEPDLKKSIMEDLDMFVNRKVFFERVGRTWKRGYLLYGPPGTGKSSLVAAIANHVHYNIYDLQLGTVKSDFDLRRLLTSTTNRSILLIEDIDCSSNSKVAQERPKDSDDNDDDDDDDDEDNAKAKVEKKSMPPSSQGVTLSGLLNFIDGLWSSCGEERIIIFTTNFREKLDPALRRPGRMDVHINMGYCTPAGFRVLVSTYLGIQEHDLFGKIEKLIQAVEITPAEVAQQIMKSDQPEVALESLVEFLSAKKNEVNEAKTKKELKDTKQEEKLSAKKNGVDEAMTKKEEKDNKQEKKLSGDQDNGQPSESEMRSIYLT</sequence>
<comment type="catalytic activity">
    <reaction evidence="5">
        <text>ATP + H2O = ADP + phosphate + H(+)</text>
        <dbReference type="Rhea" id="RHEA:13065"/>
        <dbReference type="ChEBI" id="CHEBI:15377"/>
        <dbReference type="ChEBI" id="CHEBI:15378"/>
        <dbReference type="ChEBI" id="CHEBI:30616"/>
        <dbReference type="ChEBI" id="CHEBI:43474"/>
        <dbReference type="ChEBI" id="CHEBI:456216"/>
    </reaction>
</comment>
<dbReference type="Gene3D" id="6.10.280.40">
    <property type="match status" value="1"/>
</dbReference>
<evidence type="ECO:0000256" key="7">
    <source>
        <dbReference type="SAM" id="MobiDB-lite"/>
    </source>
</evidence>
<keyword evidence="6" id="KW-0067">ATP-binding</keyword>
<dbReference type="GO" id="GO:0016887">
    <property type="term" value="F:ATP hydrolysis activity"/>
    <property type="evidence" value="ECO:0007669"/>
    <property type="project" value="InterPro"/>
</dbReference>
<feature type="domain" description="AAA+ ATPase" evidence="8">
    <location>
        <begin position="239"/>
        <end position="399"/>
    </location>
</feature>
<dbReference type="InterPro" id="IPR058017">
    <property type="entry name" value="At3g28540-like_C"/>
</dbReference>
<dbReference type="SUPFAM" id="SSF52540">
    <property type="entry name" value="P-loop containing nucleoside triphosphate hydrolases"/>
    <property type="match status" value="1"/>
</dbReference>
<evidence type="ECO:0000256" key="1">
    <source>
        <dbReference type="ARBA" id="ARBA00001946"/>
    </source>
</evidence>
<comment type="cofactor">
    <cofactor evidence="1">
        <name>Mg(2+)</name>
        <dbReference type="ChEBI" id="CHEBI:18420"/>
    </cofactor>
</comment>
<reference evidence="9 10" key="1">
    <citation type="submission" date="2024-01" db="EMBL/GenBank/DDBJ databases">
        <title>A telomere-to-telomere, gap-free genome of sweet tea (Lithocarpus litseifolius).</title>
        <authorList>
            <person name="Zhou J."/>
        </authorList>
    </citation>
    <scope>NUCLEOTIDE SEQUENCE [LARGE SCALE GENOMIC DNA]</scope>
    <source>
        <strain evidence="9">Zhou-2022a</strain>
        <tissue evidence="9">Leaf</tissue>
    </source>
</reference>
<protein>
    <recommendedName>
        <fullName evidence="8">AAA+ ATPase domain-containing protein</fullName>
    </recommendedName>
</protein>
<evidence type="ECO:0000256" key="3">
    <source>
        <dbReference type="ARBA" id="ARBA00022801"/>
    </source>
</evidence>
<evidence type="ECO:0000313" key="10">
    <source>
        <dbReference type="Proteomes" id="UP001459277"/>
    </source>
</evidence>
<dbReference type="GO" id="GO:0005524">
    <property type="term" value="F:ATP binding"/>
    <property type="evidence" value="ECO:0007669"/>
    <property type="project" value="UniProtKB-KW"/>
</dbReference>
<feature type="region of interest" description="Disordered" evidence="7">
    <location>
        <begin position="306"/>
        <end position="346"/>
    </location>
</feature>
<dbReference type="InterPro" id="IPR003593">
    <property type="entry name" value="AAA+_ATPase"/>
</dbReference>
<proteinExistence type="inferred from homology"/>
<organism evidence="9 10">
    <name type="scientific">Lithocarpus litseifolius</name>
    <dbReference type="NCBI Taxonomy" id="425828"/>
    <lineage>
        <taxon>Eukaryota</taxon>
        <taxon>Viridiplantae</taxon>
        <taxon>Streptophyta</taxon>
        <taxon>Embryophyta</taxon>
        <taxon>Tracheophyta</taxon>
        <taxon>Spermatophyta</taxon>
        <taxon>Magnoliopsida</taxon>
        <taxon>eudicotyledons</taxon>
        <taxon>Gunneridae</taxon>
        <taxon>Pentapetalae</taxon>
        <taxon>rosids</taxon>
        <taxon>fabids</taxon>
        <taxon>Fagales</taxon>
        <taxon>Fagaceae</taxon>
        <taxon>Lithocarpus</taxon>
    </lineage>
</organism>
<feature type="compositionally biased region" description="Acidic residues" evidence="7">
    <location>
        <begin position="317"/>
        <end position="329"/>
    </location>
</feature>
<dbReference type="Proteomes" id="UP001459277">
    <property type="component" value="Unassembled WGS sequence"/>
</dbReference>
<dbReference type="Gene3D" id="3.40.50.300">
    <property type="entry name" value="P-loop containing nucleotide triphosphate hydrolases"/>
    <property type="match status" value="1"/>
</dbReference>
<keyword evidence="10" id="KW-1185">Reference proteome</keyword>
<dbReference type="InterPro" id="IPR003960">
    <property type="entry name" value="ATPase_AAA_CS"/>
</dbReference>
<feature type="compositionally biased region" description="Basic and acidic residues" evidence="7">
    <location>
        <begin position="466"/>
        <end position="509"/>
    </location>
</feature>
<feature type="region of interest" description="Disordered" evidence="7">
    <location>
        <begin position="466"/>
        <end position="527"/>
    </location>
</feature>
<evidence type="ECO:0000256" key="2">
    <source>
        <dbReference type="ARBA" id="ARBA00007448"/>
    </source>
</evidence>
<dbReference type="InterPro" id="IPR027417">
    <property type="entry name" value="P-loop_NTPase"/>
</dbReference>
<dbReference type="Pfam" id="PF25568">
    <property type="entry name" value="AAA_lid_At3g28540"/>
    <property type="match status" value="1"/>
</dbReference>
<comment type="similarity">
    <text evidence="2">Belongs to the AAA ATPase family. BCS1 subfamily.</text>
</comment>
<dbReference type="AlphaFoldDB" id="A0AAW2C1N7"/>
<dbReference type="SMART" id="SM00382">
    <property type="entry name" value="AAA"/>
    <property type="match status" value="1"/>
</dbReference>
<comment type="caution">
    <text evidence="9">The sequence shown here is derived from an EMBL/GenBank/DDBJ whole genome shotgun (WGS) entry which is preliminary data.</text>
</comment>
<feature type="compositionally biased region" description="Basic and acidic residues" evidence="7">
    <location>
        <begin position="330"/>
        <end position="339"/>
    </location>
</feature>
<gene>
    <name evidence="9" type="ORF">SO802_025989</name>
</gene>